<dbReference type="Gene3D" id="3.30.160.20">
    <property type="match status" value="1"/>
</dbReference>
<sequence length="93" mass="10496">MTDSDFNRRQGAYHFPAFTSPAHTWSSAVQEWADRKRIHLDFRIYESGPAHALTFTAVPTINNIPHPEYQGVGNSVRTARNQASERIGRSGHC</sequence>
<dbReference type="EMBL" id="CAJMWS010000303">
    <property type="protein sequence ID" value="CAE6401186.1"/>
    <property type="molecule type" value="Genomic_DNA"/>
</dbReference>
<feature type="domain" description="DRBM" evidence="2">
    <location>
        <begin position="24"/>
        <end position="87"/>
    </location>
</feature>
<keyword evidence="1" id="KW-0694">RNA-binding</keyword>
<dbReference type="GO" id="GO:0003723">
    <property type="term" value="F:RNA binding"/>
    <property type="evidence" value="ECO:0007669"/>
    <property type="project" value="UniProtKB-UniRule"/>
</dbReference>
<comment type="caution">
    <text evidence="3">The sequence shown here is derived from an EMBL/GenBank/DDBJ whole genome shotgun (WGS) entry which is preliminary data.</text>
</comment>
<evidence type="ECO:0000313" key="3">
    <source>
        <dbReference type="EMBL" id="CAE6401186.1"/>
    </source>
</evidence>
<reference evidence="3" key="1">
    <citation type="submission" date="2021-01" db="EMBL/GenBank/DDBJ databases">
        <authorList>
            <person name="Kaushik A."/>
        </authorList>
    </citation>
    <scope>NUCLEOTIDE SEQUENCE</scope>
    <source>
        <strain evidence="3">AG1-1C</strain>
    </source>
</reference>
<dbReference type="Proteomes" id="UP000663846">
    <property type="component" value="Unassembled WGS sequence"/>
</dbReference>
<protein>
    <recommendedName>
        <fullName evidence="2">DRBM domain-containing protein</fullName>
    </recommendedName>
</protein>
<evidence type="ECO:0000259" key="2">
    <source>
        <dbReference type="PROSITE" id="PS50137"/>
    </source>
</evidence>
<organism evidence="3 4">
    <name type="scientific">Rhizoctonia solani</name>
    <dbReference type="NCBI Taxonomy" id="456999"/>
    <lineage>
        <taxon>Eukaryota</taxon>
        <taxon>Fungi</taxon>
        <taxon>Dikarya</taxon>
        <taxon>Basidiomycota</taxon>
        <taxon>Agaricomycotina</taxon>
        <taxon>Agaricomycetes</taxon>
        <taxon>Cantharellales</taxon>
        <taxon>Ceratobasidiaceae</taxon>
        <taxon>Rhizoctonia</taxon>
    </lineage>
</organism>
<dbReference type="Pfam" id="PF00035">
    <property type="entry name" value="dsrm"/>
    <property type="match status" value="1"/>
</dbReference>
<dbReference type="SUPFAM" id="SSF54768">
    <property type="entry name" value="dsRNA-binding domain-like"/>
    <property type="match status" value="1"/>
</dbReference>
<proteinExistence type="predicted"/>
<dbReference type="AlphaFoldDB" id="A0A8H2WUL6"/>
<name>A0A8H2WUL6_9AGAM</name>
<evidence type="ECO:0000313" key="4">
    <source>
        <dbReference type="Proteomes" id="UP000663846"/>
    </source>
</evidence>
<dbReference type="PROSITE" id="PS50137">
    <property type="entry name" value="DS_RBD"/>
    <property type="match status" value="1"/>
</dbReference>
<gene>
    <name evidence="3" type="ORF">RDB_LOCUS55914</name>
</gene>
<evidence type="ECO:0000256" key="1">
    <source>
        <dbReference type="PROSITE-ProRule" id="PRU00266"/>
    </source>
</evidence>
<accession>A0A8H2WUL6</accession>
<dbReference type="InterPro" id="IPR014720">
    <property type="entry name" value="dsRBD_dom"/>
</dbReference>